<name>A0A538TUJ4_UNCEI</name>
<evidence type="ECO:0000313" key="2">
    <source>
        <dbReference type="Proteomes" id="UP000316609"/>
    </source>
</evidence>
<evidence type="ECO:0000313" key="1">
    <source>
        <dbReference type="EMBL" id="TMQ67302.1"/>
    </source>
</evidence>
<accession>A0A538TUJ4</accession>
<dbReference type="EMBL" id="VBOY01000045">
    <property type="protein sequence ID" value="TMQ67302.1"/>
    <property type="molecule type" value="Genomic_DNA"/>
</dbReference>
<organism evidence="1 2">
    <name type="scientific">Eiseniibacteriota bacterium</name>
    <dbReference type="NCBI Taxonomy" id="2212470"/>
    <lineage>
        <taxon>Bacteria</taxon>
        <taxon>Candidatus Eiseniibacteriota</taxon>
    </lineage>
</organism>
<dbReference type="AlphaFoldDB" id="A0A538TUJ4"/>
<proteinExistence type="predicted"/>
<reference evidence="1 2" key="1">
    <citation type="journal article" date="2019" name="Nat. Microbiol.">
        <title>Mediterranean grassland soil C-N compound turnover is dependent on rainfall and depth, and is mediated by genomically divergent microorganisms.</title>
        <authorList>
            <person name="Diamond S."/>
            <person name="Andeer P.F."/>
            <person name="Li Z."/>
            <person name="Crits-Christoph A."/>
            <person name="Burstein D."/>
            <person name="Anantharaman K."/>
            <person name="Lane K.R."/>
            <person name="Thomas B.C."/>
            <person name="Pan C."/>
            <person name="Northen T.R."/>
            <person name="Banfield J.F."/>
        </authorList>
    </citation>
    <scope>NUCLEOTIDE SEQUENCE [LARGE SCALE GENOMIC DNA]</scope>
    <source>
        <strain evidence="1">WS_8</strain>
    </source>
</reference>
<protein>
    <submittedName>
        <fullName evidence="1">Uncharacterized protein</fullName>
    </submittedName>
</protein>
<sequence length="205" mass="22727">MLRLAGALALAVGAVGLLGYLRVVGKGPFATPAERHLRAMKDRVAAPDSFAPIGFDGMIALPRRRPLDEYAAIERRGVVLGGYVQSMFRSPDGDFHVELVPRNPGPDGRLVGGVSAEVTPQWRHGSRAWEYERLVATFRPLEGGRGHFEDPPRRVRISGWLLYDFEYEGVTPRVGPARRTQWEIHPVTAIEVWDDSTGTFAELAR</sequence>
<gene>
    <name evidence="1" type="ORF">E6K78_05365</name>
</gene>
<comment type="caution">
    <text evidence="1">The sequence shown here is derived from an EMBL/GenBank/DDBJ whole genome shotgun (WGS) entry which is preliminary data.</text>
</comment>
<dbReference type="Proteomes" id="UP000316609">
    <property type="component" value="Unassembled WGS sequence"/>
</dbReference>